<reference evidence="1 2" key="1">
    <citation type="journal article" date="2021" name="BMC Biol.">
        <title>Horizontally acquired antibacterial genes associated with adaptive radiation of ladybird beetles.</title>
        <authorList>
            <person name="Li H.S."/>
            <person name="Tang X.F."/>
            <person name="Huang Y.H."/>
            <person name="Xu Z.Y."/>
            <person name="Chen M.L."/>
            <person name="Du X.Y."/>
            <person name="Qiu B.Y."/>
            <person name="Chen P.T."/>
            <person name="Zhang W."/>
            <person name="Slipinski A."/>
            <person name="Escalona H.E."/>
            <person name="Waterhouse R.M."/>
            <person name="Zwick A."/>
            <person name="Pang H."/>
        </authorList>
    </citation>
    <scope>NUCLEOTIDE SEQUENCE [LARGE SCALE GENOMIC DNA]</scope>
    <source>
        <strain evidence="1">SYSU2018</strain>
    </source>
</reference>
<gene>
    <name evidence="1" type="ORF">HHI36_019520</name>
</gene>
<sequence length="99" mass="11777">EHNNEIFSHNNNQNFDNNFKTHVEQGHEEIITSNFTEQYDVSEIEEIEYMEALVEKCFSADFNNIPRKIFLQLATRIHDKDESVSKKQNTSRRMETEPL</sequence>
<organism evidence="1 2">
    <name type="scientific">Cryptolaemus montrouzieri</name>
    <dbReference type="NCBI Taxonomy" id="559131"/>
    <lineage>
        <taxon>Eukaryota</taxon>
        <taxon>Metazoa</taxon>
        <taxon>Ecdysozoa</taxon>
        <taxon>Arthropoda</taxon>
        <taxon>Hexapoda</taxon>
        <taxon>Insecta</taxon>
        <taxon>Pterygota</taxon>
        <taxon>Neoptera</taxon>
        <taxon>Endopterygota</taxon>
        <taxon>Coleoptera</taxon>
        <taxon>Polyphaga</taxon>
        <taxon>Cucujiformia</taxon>
        <taxon>Coccinelloidea</taxon>
        <taxon>Coccinellidae</taxon>
        <taxon>Scymninae</taxon>
        <taxon>Scymnini</taxon>
        <taxon>Cryptolaemus</taxon>
    </lineage>
</organism>
<dbReference type="AlphaFoldDB" id="A0ABD2P361"/>
<evidence type="ECO:0000313" key="2">
    <source>
        <dbReference type="Proteomes" id="UP001516400"/>
    </source>
</evidence>
<dbReference type="EMBL" id="JABFTP020000165">
    <property type="protein sequence ID" value="KAL3285418.1"/>
    <property type="molecule type" value="Genomic_DNA"/>
</dbReference>
<proteinExistence type="predicted"/>
<protein>
    <submittedName>
        <fullName evidence="1">Uncharacterized protein</fullName>
    </submittedName>
</protein>
<comment type="caution">
    <text evidence="1">The sequence shown here is derived from an EMBL/GenBank/DDBJ whole genome shotgun (WGS) entry which is preliminary data.</text>
</comment>
<name>A0ABD2P361_9CUCU</name>
<accession>A0ABD2P361</accession>
<keyword evidence="2" id="KW-1185">Reference proteome</keyword>
<dbReference type="Proteomes" id="UP001516400">
    <property type="component" value="Unassembled WGS sequence"/>
</dbReference>
<evidence type="ECO:0000313" key="1">
    <source>
        <dbReference type="EMBL" id="KAL3285418.1"/>
    </source>
</evidence>
<feature type="non-terminal residue" evidence="1">
    <location>
        <position position="1"/>
    </location>
</feature>